<reference evidence="6 7" key="1">
    <citation type="submission" date="2019-04" db="EMBL/GenBank/DDBJ databases">
        <authorList>
            <person name="Li Y."/>
            <person name="Wang J."/>
        </authorList>
    </citation>
    <scope>NUCLEOTIDE SEQUENCE [LARGE SCALE GENOMIC DNA]</scope>
    <source>
        <strain evidence="6 7">DSM 14668</strain>
    </source>
</reference>
<evidence type="ECO:0000259" key="4">
    <source>
        <dbReference type="PROSITE" id="PS50113"/>
    </source>
</evidence>
<evidence type="ECO:0000259" key="3">
    <source>
        <dbReference type="PROSITE" id="PS50112"/>
    </source>
</evidence>
<dbReference type="PROSITE" id="PS50801">
    <property type="entry name" value="STAS"/>
    <property type="match status" value="1"/>
</dbReference>
<evidence type="ECO:0000256" key="1">
    <source>
        <dbReference type="ARBA" id="ARBA00022553"/>
    </source>
</evidence>
<sequence length="292" mass="32248">MSDAGFLLPSIERADWKTFLLLQLVLDTIPDPIFVKDLDHRLIACNQGFCRLVGQPYEVVIGASDPDFMPKEQADVFWHFDNVVFRTGQPNENEELATSSDGATRTIWTRKFPLRNVGGEVVGLCGIVTDITTMKERLQRAERLEAENREQRAVIEAQTTMLDRMSMPVLQVGPGVLLLPLVGEISDRRAERSLQTLLGAIHERRAEIVILDVTGVPTFDTAVAGHVVRAVQAAELLGCPCVLVGIGPEVARTLVELQVDFGRVTTRSTLEDGIAFAMKQHVRRKGPQAGRA</sequence>
<dbReference type="InterPro" id="IPR002645">
    <property type="entry name" value="STAS_dom"/>
</dbReference>
<dbReference type="InterPro" id="IPR035965">
    <property type="entry name" value="PAS-like_dom_sf"/>
</dbReference>
<dbReference type="Gene3D" id="3.30.750.24">
    <property type="entry name" value="STAS domain"/>
    <property type="match status" value="1"/>
</dbReference>
<dbReference type="InterPro" id="IPR000014">
    <property type="entry name" value="PAS"/>
</dbReference>
<evidence type="ECO:0000313" key="7">
    <source>
        <dbReference type="Proteomes" id="UP000309215"/>
    </source>
</evidence>
<dbReference type="PANTHER" id="PTHR33745:SF3">
    <property type="entry name" value="RSBT CO-ANTAGONIST PROTEIN RSBRC"/>
    <property type="match status" value="1"/>
</dbReference>
<comment type="caution">
    <text evidence="6">The sequence shown here is derived from an EMBL/GenBank/DDBJ whole genome shotgun (WGS) entry which is preliminary data.</text>
</comment>
<keyword evidence="7" id="KW-1185">Reference proteome</keyword>
<dbReference type="CDD" id="cd07041">
    <property type="entry name" value="STAS_RsbR_RsbS_like"/>
    <property type="match status" value="1"/>
</dbReference>
<protein>
    <submittedName>
        <fullName evidence="6">PAS domain S-box protein</fullName>
    </submittedName>
</protein>
<dbReference type="EMBL" id="SSMQ01000045">
    <property type="protein sequence ID" value="TKD00653.1"/>
    <property type="molecule type" value="Genomic_DNA"/>
</dbReference>
<dbReference type="PANTHER" id="PTHR33745">
    <property type="entry name" value="RSBT ANTAGONIST PROTEIN RSBS-RELATED"/>
    <property type="match status" value="1"/>
</dbReference>
<dbReference type="Pfam" id="PF08448">
    <property type="entry name" value="PAS_4"/>
    <property type="match status" value="1"/>
</dbReference>
<dbReference type="InterPro" id="IPR051932">
    <property type="entry name" value="Bact_StressResp_Reg"/>
</dbReference>
<dbReference type="AlphaFoldDB" id="A0A4U1J0T2"/>
<gene>
    <name evidence="6" type="ORF">E8A74_33545</name>
</gene>
<dbReference type="InterPro" id="IPR000700">
    <property type="entry name" value="PAS-assoc_C"/>
</dbReference>
<feature type="domain" description="PAS" evidence="3">
    <location>
        <begin position="18"/>
        <end position="62"/>
    </location>
</feature>
<name>A0A4U1J0T2_9BACT</name>
<dbReference type="OrthoDB" id="5342108at2"/>
<dbReference type="CDD" id="cd00130">
    <property type="entry name" value="PAS"/>
    <property type="match status" value="1"/>
</dbReference>
<dbReference type="InterPro" id="IPR036513">
    <property type="entry name" value="STAS_dom_sf"/>
</dbReference>
<dbReference type="Pfam" id="PF01740">
    <property type="entry name" value="STAS"/>
    <property type="match status" value="1"/>
</dbReference>
<keyword evidence="2" id="KW-0175">Coiled coil</keyword>
<evidence type="ECO:0000313" key="6">
    <source>
        <dbReference type="EMBL" id="TKD00653.1"/>
    </source>
</evidence>
<dbReference type="SUPFAM" id="SSF55785">
    <property type="entry name" value="PYP-like sensor domain (PAS domain)"/>
    <property type="match status" value="1"/>
</dbReference>
<feature type="domain" description="STAS" evidence="5">
    <location>
        <begin position="166"/>
        <end position="277"/>
    </location>
</feature>
<dbReference type="SUPFAM" id="SSF52091">
    <property type="entry name" value="SpoIIaa-like"/>
    <property type="match status" value="1"/>
</dbReference>
<dbReference type="Gene3D" id="3.30.450.20">
    <property type="entry name" value="PAS domain"/>
    <property type="match status" value="1"/>
</dbReference>
<dbReference type="NCBIfam" id="TIGR00229">
    <property type="entry name" value="sensory_box"/>
    <property type="match status" value="1"/>
</dbReference>
<evidence type="ECO:0000256" key="2">
    <source>
        <dbReference type="SAM" id="Coils"/>
    </source>
</evidence>
<dbReference type="RefSeq" id="WP_136933206.1">
    <property type="nucleotide sequence ID" value="NZ_SSMQ01000045.1"/>
</dbReference>
<keyword evidence="1" id="KW-0597">Phosphoprotein</keyword>
<dbReference type="Proteomes" id="UP000309215">
    <property type="component" value="Unassembled WGS sequence"/>
</dbReference>
<feature type="domain" description="PAC" evidence="4">
    <location>
        <begin position="91"/>
        <end position="143"/>
    </location>
</feature>
<dbReference type="PROSITE" id="PS50113">
    <property type="entry name" value="PAC"/>
    <property type="match status" value="1"/>
</dbReference>
<dbReference type="SMART" id="SM00091">
    <property type="entry name" value="PAS"/>
    <property type="match status" value="1"/>
</dbReference>
<organism evidence="6 7">
    <name type="scientific">Polyangium fumosum</name>
    <dbReference type="NCBI Taxonomy" id="889272"/>
    <lineage>
        <taxon>Bacteria</taxon>
        <taxon>Pseudomonadati</taxon>
        <taxon>Myxococcota</taxon>
        <taxon>Polyangia</taxon>
        <taxon>Polyangiales</taxon>
        <taxon>Polyangiaceae</taxon>
        <taxon>Polyangium</taxon>
    </lineage>
</organism>
<proteinExistence type="predicted"/>
<dbReference type="PROSITE" id="PS50112">
    <property type="entry name" value="PAS"/>
    <property type="match status" value="1"/>
</dbReference>
<dbReference type="InterPro" id="IPR013656">
    <property type="entry name" value="PAS_4"/>
</dbReference>
<accession>A0A4U1J0T2</accession>
<feature type="coiled-coil region" evidence="2">
    <location>
        <begin position="131"/>
        <end position="161"/>
    </location>
</feature>
<evidence type="ECO:0000259" key="5">
    <source>
        <dbReference type="PROSITE" id="PS50801"/>
    </source>
</evidence>